<dbReference type="GO" id="GO:0010181">
    <property type="term" value="F:FMN binding"/>
    <property type="evidence" value="ECO:0007669"/>
    <property type="project" value="InterPro"/>
</dbReference>
<accession>A0A5E4SFA3</accession>
<evidence type="ECO:0000256" key="2">
    <source>
        <dbReference type="ARBA" id="ARBA00023002"/>
    </source>
</evidence>
<gene>
    <name evidence="4" type="ORF">PCO31111_00769</name>
</gene>
<dbReference type="PANTHER" id="PTHR30466">
    <property type="entry name" value="FLAVIN REDUCTASE"/>
    <property type="match status" value="1"/>
</dbReference>
<keyword evidence="2" id="KW-0560">Oxidoreductase</keyword>
<dbReference type="InterPro" id="IPR050268">
    <property type="entry name" value="NADH-dep_flavin_reductase"/>
</dbReference>
<dbReference type="SUPFAM" id="SSF50475">
    <property type="entry name" value="FMN-binding split barrel"/>
    <property type="match status" value="1"/>
</dbReference>
<protein>
    <submittedName>
        <fullName evidence="4">Flavin reductase-like, FMN-binding protein</fullName>
    </submittedName>
</protein>
<dbReference type="AlphaFoldDB" id="A0A5E4SFA3"/>
<name>A0A5E4SFA3_9BURK</name>
<dbReference type="InterPro" id="IPR002563">
    <property type="entry name" value="Flavin_Rdtase-like_dom"/>
</dbReference>
<dbReference type="Gene3D" id="2.30.110.10">
    <property type="entry name" value="Electron Transport, Fmn-binding Protein, Chain A"/>
    <property type="match status" value="1"/>
</dbReference>
<proteinExistence type="inferred from homology"/>
<dbReference type="Pfam" id="PF01613">
    <property type="entry name" value="Flavin_Reduct"/>
    <property type="match status" value="1"/>
</dbReference>
<dbReference type="RefSeq" id="WP_150583713.1">
    <property type="nucleotide sequence ID" value="NZ_CABPSE010000001.1"/>
</dbReference>
<evidence type="ECO:0000313" key="5">
    <source>
        <dbReference type="Proteomes" id="UP000383971"/>
    </source>
</evidence>
<organism evidence="4 5">
    <name type="scientific">Pandoraea communis</name>
    <dbReference type="NCBI Taxonomy" id="2508297"/>
    <lineage>
        <taxon>Bacteria</taxon>
        <taxon>Pseudomonadati</taxon>
        <taxon>Pseudomonadota</taxon>
        <taxon>Betaproteobacteria</taxon>
        <taxon>Burkholderiales</taxon>
        <taxon>Burkholderiaceae</taxon>
        <taxon>Pandoraea</taxon>
    </lineage>
</organism>
<sequence>MRPDASRTSSDWRHAHELPAARVDFRRALGCFATGVTVVTMVDHDGRRIGITANSFSSVSMDPPLILWSLARSSPNARAFADCRHFAINILAGDQDVICTRFAQPAADKFATVDITSGAHDVPLITGAAAHLECDVEAIHPGGDHLILVGRVQRFRWHDAAPLVFCKGVLRPFDTVLQEQEA</sequence>
<evidence type="ECO:0000256" key="1">
    <source>
        <dbReference type="ARBA" id="ARBA00008898"/>
    </source>
</evidence>
<comment type="similarity">
    <text evidence="1">Belongs to the non-flavoprotein flavin reductase family.</text>
</comment>
<evidence type="ECO:0000313" key="4">
    <source>
        <dbReference type="EMBL" id="VVD73813.1"/>
    </source>
</evidence>
<dbReference type="InterPro" id="IPR012349">
    <property type="entry name" value="Split_barrel_FMN-bd"/>
</dbReference>
<evidence type="ECO:0000259" key="3">
    <source>
        <dbReference type="SMART" id="SM00903"/>
    </source>
</evidence>
<dbReference type="PANTHER" id="PTHR30466:SF11">
    <property type="entry name" value="FLAVIN-DEPENDENT MONOOXYGENASE, REDUCTASE SUBUNIT HSAB"/>
    <property type="match status" value="1"/>
</dbReference>
<keyword evidence="5" id="KW-1185">Reference proteome</keyword>
<dbReference type="EMBL" id="CABPSE010000001">
    <property type="protein sequence ID" value="VVD73813.1"/>
    <property type="molecule type" value="Genomic_DNA"/>
</dbReference>
<dbReference type="SMART" id="SM00903">
    <property type="entry name" value="Flavin_Reduct"/>
    <property type="match status" value="1"/>
</dbReference>
<dbReference type="Proteomes" id="UP000383971">
    <property type="component" value="Unassembled WGS sequence"/>
</dbReference>
<dbReference type="GO" id="GO:0042602">
    <property type="term" value="F:riboflavin reductase (NADPH) activity"/>
    <property type="evidence" value="ECO:0007669"/>
    <property type="project" value="TreeGrafter"/>
</dbReference>
<reference evidence="4 5" key="1">
    <citation type="submission" date="2019-08" db="EMBL/GenBank/DDBJ databases">
        <authorList>
            <person name="Peeters C."/>
        </authorList>
    </citation>
    <scope>NUCLEOTIDE SEQUENCE [LARGE SCALE GENOMIC DNA]</scope>
    <source>
        <strain evidence="4 5">LMG 31111</strain>
    </source>
</reference>
<feature type="domain" description="Flavin reductase like" evidence="3">
    <location>
        <begin position="29"/>
        <end position="172"/>
    </location>
</feature>